<evidence type="ECO:0000256" key="2">
    <source>
        <dbReference type="ARBA" id="ARBA00004184"/>
    </source>
</evidence>
<dbReference type="EC" id="3.6.3.14" evidence="11"/>
<dbReference type="Gene3D" id="2.60.15.10">
    <property type="entry name" value="F0F1 ATP synthase delta/epsilon subunit, N-terminal"/>
    <property type="match status" value="1"/>
</dbReference>
<feature type="domain" description="ATP synthase F1 complex delta/epsilon subunit N-terminal" evidence="10">
    <location>
        <begin position="1"/>
        <end position="78"/>
    </location>
</feature>
<dbReference type="InterPro" id="IPR020546">
    <property type="entry name" value="ATP_synth_F1_dsu/esu_N"/>
</dbReference>
<evidence type="ECO:0000256" key="9">
    <source>
        <dbReference type="RuleBase" id="RU003656"/>
    </source>
</evidence>
<dbReference type="InterPro" id="IPR036771">
    <property type="entry name" value="ATPsynth_dsu/esu_N"/>
</dbReference>
<name>A0A368JGV3_9BACT</name>
<dbReference type="SUPFAM" id="SSF51344">
    <property type="entry name" value="Epsilon subunit of F1F0-ATP synthase N-terminal domain"/>
    <property type="match status" value="1"/>
</dbReference>
<evidence type="ECO:0000313" key="12">
    <source>
        <dbReference type="Proteomes" id="UP000253383"/>
    </source>
</evidence>
<dbReference type="AlphaFoldDB" id="A0A368JGV3"/>
<dbReference type="RefSeq" id="WP_114408647.1">
    <property type="nucleotide sequence ID" value="NZ_QOWE01000023.1"/>
</dbReference>
<comment type="similarity">
    <text evidence="3 9">Belongs to the ATPase epsilon chain family.</text>
</comment>
<evidence type="ECO:0000256" key="6">
    <source>
        <dbReference type="ARBA" id="ARBA00023136"/>
    </source>
</evidence>
<gene>
    <name evidence="11" type="primary">atpC</name>
    <name evidence="11" type="ORF">DUE52_24175</name>
</gene>
<proteinExistence type="inferred from homology"/>
<evidence type="ECO:0000256" key="5">
    <source>
        <dbReference type="ARBA" id="ARBA00023065"/>
    </source>
</evidence>
<keyword evidence="6" id="KW-0472">Membrane</keyword>
<comment type="subunit">
    <text evidence="9">F-type ATPases have 2 components, CF(1) - the catalytic core - and CF(0) - the membrane proton channel. CF(1) has five subunits: alpha(3), beta(3), gamma(1), delta(1), epsilon(1). CF(0) has three main subunits: a, b and c.</text>
</comment>
<keyword evidence="8 9" id="KW-0066">ATP synthesis</keyword>
<evidence type="ECO:0000256" key="1">
    <source>
        <dbReference type="ARBA" id="ARBA00003543"/>
    </source>
</evidence>
<keyword evidence="5 9" id="KW-0406">Ion transport</keyword>
<evidence type="ECO:0000259" key="10">
    <source>
        <dbReference type="Pfam" id="PF02823"/>
    </source>
</evidence>
<dbReference type="GO" id="GO:0012505">
    <property type="term" value="C:endomembrane system"/>
    <property type="evidence" value="ECO:0007669"/>
    <property type="project" value="UniProtKB-SubCell"/>
</dbReference>
<dbReference type="PANTHER" id="PTHR13822:SF10">
    <property type="entry name" value="ATP SYNTHASE EPSILON CHAIN, CHLOROPLASTIC"/>
    <property type="match status" value="1"/>
</dbReference>
<protein>
    <submittedName>
        <fullName evidence="11">ATP synthase F1 subunit epsilon</fullName>
        <ecNumber evidence="11">3.6.3.14</ecNumber>
    </submittedName>
</protein>
<keyword evidence="4 9" id="KW-0813">Transport</keyword>
<dbReference type="GO" id="GO:0046933">
    <property type="term" value="F:proton-transporting ATP synthase activity, rotational mechanism"/>
    <property type="evidence" value="ECO:0007669"/>
    <property type="project" value="InterPro"/>
</dbReference>
<reference evidence="11 12" key="1">
    <citation type="submission" date="2018-07" db="EMBL/GenBank/DDBJ databases">
        <title>Genome analysis of Larkinella rosea.</title>
        <authorList>
            <person name="Zhou Z."/>
            <person name="Wang G."/>
        </authorList>
    </citation>
    <scope>NUCLEOTIDE SEQUENCE [LARGE SCALE GENOMIC DNA]</scope>
    <source>
        <strain evidence="12">zzj9</strain>
    </source>
</reference>
<dbReference type="OrthoDB" id="5294255at2"/>
<sequence>MQLEIITPDKKVFTGEATAVTFPGTEGQFQVLNDHAPIVSTLARGPVTVATSSGTQTFTVDGGVVEVLNNKVLVLAEAVIAA</sequence>
<organism evidence="11 12">
    <name type="scientific">Larkinella punicea</name>
    <dbReference type="NCBI Taxonomy" id="2315727"/>
    <lineage>
        <taxon>Bacteria</taxon>
        <taxon>Pseudomonadati</taxon>
        <taxon>Bacteroidota</taxon>
        <taxon>Cytophagia</taxon>
        <taxon>Cytophagales</taxon>
        <taxon>Spirosomataceae</taxon>
        <taxon>Larkinella</taxon>
    </lineage>
</organism>
<evidence type="ECO:0000256" key="8">
    <source>
        <dbReference type="ARBA" id="ARBA00023310"/>
    </source>
</evidence>
<dbReference type="NCBIfam" id="TIGR01216">
    <property type="entry name" value="ATP_synt_epsi"/>
    <property type="match status" value="1"/>
</dbReference>
<evidence type="ECO:0000256" key="4">
    <source>
        <dbReference type="ARBA" id="ARBA00022448"/>
    </source>
</evidence>
<comment type="caution">
    <text evidence="11">The sequence shown here is derived from an EMBL/GenBank/DDBJ whole genome shotgun (WGS) entry which is preliminary data.</text>
</comment>
<dbReference type="InterPro" id="IPR001469">
    <property type="entry name" value="ATP_synth_F1_dsu/esu"/>
</dbReference>
<dbReference type="GO" id="GO:0045259">
    <property type="term" value="C:proton-transporting ATP synthase complex"/>
    <property type="evidence" value="ECO:0007669"/>
    <property type="project" value="UniProtKB-KW"/>
</dbReference>
<dbReference type="GO" id="GO:0016787">
    <property type="term" value="F:hydrolase activity"/>
    <property type="evidence" value="ECO:0007669"/>
    <property type="project" value="UniProtKB-KW"/>
</dbReference>
<dbReference type="Proteomes" id="UP000253383">
    <property type="component" value="Unassembled WGS sequence"/>
</dbReference>
<dbReference type="PANTHER" id="PTHR13822">
    <property type="entry name" value="ATP SYNTHASE DELTA/EPSILON CHAIN"/>
    <property type="match status" value="1"/>
</dbReference>
<evidence type="ECO:0000256" key="7">
    <source>
        <dbReference type="ARBA" id="ARBA00023196"/>
    </source>
</evidence>
<keyword evidence="12" id="KW-1185">Reference proteome</keyword>
<accession>A0A368JGV3</accession>
<dbReference type="Pfam" id="PF02823">
    <property type="entry name" value="ATP-synt_DE_N"/>
    <property type="match status" value="1"/>
</dbReference>
<evidence type="ECO:0000256" key="3">
    <source>
        <dbReference type="ARBA" id="ARBA00005712"/>
    </source>
</evidence>
<keyword evidence="7 9" id="KW-0139">CF(1)</keyword>
<comment type="subcellular location">
    <subcellularLocation>
        <location evidence="2">Endomembrane system</location>
        <topology evidence="2">Peripheral membrane protein</topology>
    </subcellularLocation>
</comment>
<evidence type="ECO:0000313" key="11">
    <source>
        <dbReference type="EMBL" id="RCR66900.1"/>
    </source>
</evidence>
<dbReference type="CDD" id="cd12152">
    <property type="entry name" value="F1-ATPase_delta"/>
    <property type="match status" value="1"/>
</dbReference>
<keyword evidence="11" id="KW-0378">Hydrolase</keyword>
<dbReference type="EMBL" id="QOWE01000023">
    <property type="protein sequence ID" value="RCR66900.1"/>
    <property type="molecule type" value="Genomic_DNA"/>
</dbReference>
<comment type="function">
    <text evidence="1">Produces ATP from ADP in the presence of a proton gradient across the membrane.</text>
</comment>